<dbReference type="Proteomes" id="UP001176961">
    <property type="component" value="Unassembled WGS sequence"/>
</dbReference>
<keyword evidence="4" id="KW-1185">Reference proteome</keyword>
<dbReference type="Gene3D" id="2.40.70.10">
    <property type="entry name" value="Acid Proteases"/>
    <property type="match status" value="1"/>
</dbReference>
<dbReference type="InterPro" id="IPR033121">
    <property type="entry name" value="PEPTIDASE_A1"/>
</dbReference>
<dbReference type="PROSITE" id="PS51767">
    <property type="entry name" value="PEPTIDASE_A1"/>
    <property type="match status" value="1"/>
</dbReference>
<evidence type="ECO:0000259" key="2">
    <source>
        <dbReference type="PROSITE" id="PS51767"/>
    </source>
</evidence>
<dbReference type="GO" id="GO:0006508">
    <property type="term" value="P:proteolysis"/>
    <property type="evidence" value="ECO:0007669"/>
    <property type="project" value="InterPro"/>
</dbReference>
<organism evidence="3 4">
    <name type="scientific">Cylicocyclus nassatus</name>
    <name type="common">Nematode worm</name>
    <dbReference type="NCBI Taxonomy" id="53992"/>
    <lineage>
        <taxon>Eukaryota</taxon>
        <taxon>Metazoa</taxon>
        <taxon>Ecdysozoa</taxon>
        <taxon>Nematoda</taxon>
        <taxon>Chromadorea</taxon>
        <taxon>Rhabditida</taxon>
        <taxon>Rhabditina</taxon>
        <taxon>Rhabditomorpha</taxon>
        <taxon>Strongyloidea</taxon>
        <taxon>Strongylidae</taxon>
        <taxon>Cylicocyclus</taxon>
    </lineage>
</organism>
<feature type="domain" description="Peptidase A1" evidence="2">
    <location>
        <begin position="1"/>
        <end position="166"/>
    </location>
</feature>
<sequence length="177" mass="19173">MVGIPVWSLMEPLTLGTAMTANYVPLSAETYWQFPIAGFSIGSFSETKKERVISDTGTSWIGAPASVVSGVVKQTGAKYDFANELYTVPCSTQKTQPDLVFTISGVKYNIPSVEYVLDFGLGNGKCALTFFGMNSADLAHHGFLETLGSALTATSTILNRFRQGFPYRTLNMDLIST</sequence>
<dbReference type="GO" id="GO:0004190">
    <property type="term" value="F:aspartic-type endopeptidase activity"/>
    <property type="evidence" value="ECO:0007669"/>
    <property type="project" value="InterPro"/>
</dbReference>
<dbReference type="GO" id="GO:0005764">
    <property type="term" value="C:lysosome"/>
    <property type="evidence" value="ECO:0007669"/>
    <property type="project" value="TreeGrafter"/>
</dbReference>
<protein>
    <recommendedName>
        <fullName evidence="2">Peptidase A1 domain-containing protein</fullName>
    </recommendedName>
</protein>
<reference evidence="3" key="1">
    <citation type="submission" date="2023-07" db="EMBL/GenBank/DDBJ databases">
        <authorList>
            <consortium name="CYATHOMIX"/>
        </authorList>
    </citation>
    <scope>NUCLEOTIDE SEQUENCE</scope>
    <source>
        <strain evidence="3">N/A</strain>
    </source>
</reference>
<dbReference type="EMBL" id="CATQJL010000001">
    <property type="protein sequence ID" value="CAJ0588963.1"/>
    <property type="molecule type" value="Genomic_DNA"/>
</dbReference>
<dbReference type="SUPFAM" id="SSF50630">
    <property type="entry name" value="Acid proteases"/>
    <property type="match status" value="1"/>
</dbReference>
<accession>A0AA36DJV6</accession>
<evidence type="ECO:0000313" key="4">
    <source>
        <dbReference type="Proteomes" id="UP001176961"/>
    </source>
</evidence>
<evidence type="ECO:0000256" key="1">
    <source>
        <dbReference type="ARBA" id="ARBA00007447"/>
    </source>
</evidence>
<dbReference type="PANTHER" id="PTHR47966">
    <property type="entry name" value="BETA-SITE APP-CLEAVING ENZYME, ISOFORM A-RELATED"/>
    <property type="match status" value="1"/>
</dbReference>
<dbReference type="PANTHER" id="PTHR47966:SF8">
    <property type="entry name" value="ASPARTIC PROTEASE 1-RELATED"/>
    <property type="match status" value="1"/>
</dbReference>
<name>A0AA36DJV6_CYLNA</name>
<comment type="similarity">
    <text evidence="1">Belongs to the peptidase A1 family.</text>
</comment>
<dbReference type="Pfam" id="PF00026">
    <property type="entry name" value="Asp"/>
    <property type="match status" value="1"/>
</dbReference>
<dbReference type="InterPro" id="IPR001461">
    <property type="entry name" value="Aspartic_peptidase_A1"/>
</dbReference>
<gene>
    <name evidence="3" type="ORF">CYNAS_LOCUS946</name>
</gene>
<dbReference type="InterPro" id="IPR021109">
    <property type="entry name" value="Peptidase_aspartic_dom_sf"/>
</dbReference>
<proteinExistence type="inferred from homology"/>
<comment type="caution">
    <text evidence="3">The sequence shown here is derived from an EMBL/GenBank/DDBJ whole genome shotgun (WGS) entry which is preliminary data.</text>
</comment>
<evidence type="ECO:0000313" key="3">
    <source>
        <dbReference type="EMBL" id="CAJ0588963.1"/>
    </source>
</evidence>
<dbReference type="AlphaFoldDB" id="A0AA36DJV6"/>